<dbReference type="Proteomes" id="UP000003163">
    <property type="component" value="Unassembled WGS sequence"/>
</dbReference>
<evidence type="ECO:0000313" key="2">
    <source>
        <dbReference type="EMBL" id="EJW03239.1"/>
    </source>
</evidence>
<gene>
    <name evidence="2" type="ORF">EDEG_02407</name>
</gene>
<evidence type="ECO:0000313" key="3">
    <source>
        <dbReference type="Proteomes" id="UP000003163"/>
    </source>
</evidence>
<keyword evidence="1" id="KW-0472">Membrane</keyword>
<proteinExistence type="predicted"/>
<keyword evidence="3" id="KW-1185">Reference proteome</keyword>
<keyword evidence="1" id="KW-0812">Transmembrane</keyword>
<comment type="caution">
    <text evidence="2">The sequence shown here is derived from an EMBL/GenBank/DDBJ whole genome shotgun (WGS) entry which is preliminary data.</text>
</comment>
<keyword evidence="1" id="KW-1133">Transmembrane helix</keyword>
<dbReference type="AlphaFoldDB" id="J9D6U1"/>
<dbReference type="HOGENOM" id="CLU_956521_0_0_1"/>
<accession>J9D6U1</accession>
<dbReference type="VEuPathDB" id="MicrosporidiaDB:EDEG_02407"/>
<organism evidence="2 3">
    <name type="scientific">Edhazardia aedis (strain USNM 41457)</name>
    <name type="common">Microsporidian parasite</name>
    <dbReference type="NCBI Taxonomy" id="1003232"/>
    <lineage>
        <taxon>Eukaryota</taxon>
        <taxon>Fungi</taxon>
        <taxon>Fungi incertae sedis</taxon>
        <taxon>Microsporidia</taxon>
        <taxon>Edhazardia</taxon>
    </lineage>
</organism>
<reference evidence="3" key="2">
    <citation type="submission" date="2015-07" db="EMBL/GenBank/DDBJ databases">
        <title>Contrasting host-pathogen interactions and genome evolution in two generalist and specialist microsporidian pathogens of mosquitoes.</title>
        <authorList>
            <consortium name="The Broad Institute Genomics Platform"/>
            <consortium name="The Broad Institute Genome Sequencing Center for Infectious Disease"/>
            <person name="Cuomo C.A."/>
            <person name="Sanscrainte N.D."/>
            <person name="Goldberg J.M."/>
            <person name="Heiman D."/>
            <person name="Young S."/>
            <person name="Zeng Q."/>
            <person name="Becnel J.J."/>
            <person name="Birren B.W."/>
        </authorList>
    </citation>
    <scope>NUCLEOTIDE SEQUENCE [LARGE SCALE GENOMIC DNA]</scope>
    <source>
        <strain evidence="3">USNM 41457</strain>
    </source>
</reference>
<evidence type="ECO:0000256" key="1">
    <source>
        <dbReference type="SAM" id="Phobius"/>
    </source>
</evidence>
<reference evidence="2 3" key="1">
    <citation type="submission" date="2011-08" db="EMBL/GenBank/DDBJ databases">
        <authorList>
            <person name="Liu Z.J."/>
            <person name="Shi F.L."/>
            <person name="Lu J.Q."/>
            <person name="Li M."/>
            <person name="Wang Z.L."/>
        </authorList>
    </citation>
    <scope>NUCLEOTIDE SEQUENCE [LARGE SCALE GENOMIC DNA]</scope>
    <source>
        <strain evidence="2 3">USNM 41457</strain>
    </source>
</reference>
<feature type="transmembrane region" description="Helical" evidence="1">
    <location>
        <begin position="6"/>
        <end position="24"/>
    </location>
</feature>
<name>J9D6U1_EDHAE</name>
<dbReference type="EMBL" id="AFBI03000042">
    <property type="protein sequence ID" value="EJW03239.1"/>
    <property type="molecule type" value="Genomic_DNA"/>
</dbReference>
<sequence>MKFFYYIMLIILLGAFIYISYDLYKEQYKKVVLQDNELFNTTEGVCKDTKKSEKNVTVTYGEPNSKFNIHKFEITTKNDTYNIRIFNQRIPLSNHEIGAFLGYCSLDLLKIEYYAHMENLFLKNRNDTFNFDLMFLDWTFEKQTNLYLEVSFRERIRFFILNTIIEDFEEYKNRMFSSFSTTNSLQEYLHSVKDDLILKLTYITSEIVGQIWGEKCAKLDKCKNNIGTVLNNQDLQDILRKNVPIISRRNIQWLSTNNDKITVLIMQKHLIDAKNDINLQKCRQFRIGFVI</sequence>
<protein>
    <submittedName>
        <fullName evidence="2">Uncharacterized protein</fullName>
    </submittedName>
</protein>
<dbReference type="InParanoid" id="J9D6U1"/>